<sequence length="72" mass="8219">MITGRAHAGRMTESHVHLTDDDVRAARRAWLAAHEEDPDSGRTARLHDGYRRVVNAQAQQIADDFRARRAER</sequence>
<dbReference type="Proteomes" id="UP000283374">
    <property type="component" value="Unassembled WGS sequence"/>
</dbReference>
<organism evidence="1 2">
    <name type="scientific">Cellulomonas rhizosphaerae</name>
    <dbReference type="NCBI Taxonomy" id="2293719"/>
    <lineage>
        <taxon>Bacteria</taxon>
        <taxon>Bacillati</taxon>
        <taxon>Actinomycetota</taxon>
        <taxon>Actinomycetes</taxon>
        <taxon>Micrococcales</taxon>
        <taxon>Cellulomonadaceae</taxon>
        <taxon>Cellulomonas</taxon>
    </lineage>
</organism>
<reference evidence="1 2" key="1">
    <citation type="submission" date="2018-08" db="EMBL/GenBank/DDBJ databases">
        <title>Cellulomonas rhizosphaerae sp. nov., a novel actinomycete isolated from soil.</title>
        <authorList>
            <person name="Tian Y."/>
        </authorList>
    </citation>
    <scope>NUCLEOTIDE SEQUENCE [LARGE SCALE GENOMIC DNA]</scope>
    <source>
        <strain evidence="1 2">NEAU-TCZ24</strain>
    </source>
</reference>
<evidence type="ECO:0000313" key="2">
    <source>
        <dbReference type="Proteomes" id="UP000283374"/>
    </source>
</evidence>
<gene>
    <name evidence="1" type="ORF">D1825_14190</name>
</gene>
<dbReference type="EMBL" id="QWKP01000214">
    <property type="protein sequence ID" value="RHA38419.1"/>
    <property type="molecule type" value="Genomic_DNA"/>
</dbReference>
<dbReference type="AlphaFoldDB" id="A0A413RIY4"/>
<protein>
    <submittedName>
        <fullName evidence="1">Uncharacterized protein</fullName>
    </submittedName>
</protein>
<evidence type="ECO:0000313" key="1">
    <source>
        <dbReference type="EMBL" id="RHA38419.1"/>
    </source>
</evidence>
<name>A0A413RIY4_9CELL</name>
<proteinExistence type="predicted"/>
<comment type="caution">
    <text evidence="1">The sequence shown here is derived from an EMBL/GenBank/DDBJ whole genome shotgun (WGS) entry which is preliminary data.</text>
</comment>
<keyword evidence="2" id="KW-1185">Reference proteome</keyword>
<accession>A0A413RIY4</accession>